<proteinExistence type="predicted"/>
<name>A0A9K3DCT7_9EUKA</name>
<feature type="non-terminal residue" evidence="1">
    <location>
        <position position="36"/>
    </location>
</feature>
<keyword evidence="2" id="KW-1185">Reference proteome</keyword>
<reference evidence="1 2" key="1">
    <citation type="journal article" date="2018" name="PLoS ONE">
        <title>The draft genome of Kipferlia bialata reveals reductive genome evolution in fornicate parasites.</title>
        <authorList>
            <person name="Tanifuji G."/>
            <person name="Takabayashi S."/>
            <person name="Kume K."/>
            <person name="Takagi M."/>
            <person name="Nakayama T."/>
            <person name="Kamikawa R."/>
            <person name="Inagaki Y."/>
            <person name="Hashimoto T."/>
        </authorList>
    </citation>
    <scope>NUCLEOTIDE SEQUENCE [LARGE SCALE GENOMIC DNA]</scope>
    <source>
        <strain evidence="1">NY0173</strain>
    </source>
</reference>
<feature type="non-terminal residue" evidence="1">
    <location>
        <position position="1"/>
    </location>
</feature>
<accession>A0A9K3DCT7</accession>
<evidence type="ECO:0000313" key="2">
    <source>
        <dbReference type="Proteomes" id="UP000265618"/>
    </source>
</evidence>
<evidence type="ECO:0000313" key="1">
    <source>
        <dbReference type="EMBL" id="GIQ91549.1"/>
    </source>
</evidence>
<comment type="caution">
    <text evidence="1">The sequence shown here is derived from an EMBL/GenBank/DDBJ whole genome shotgun (WGS) entry which is preliminary data.</text>
</comment>
<organism evidence="1 2">
    <name type="scientific">Kipferlia bialata</name>
    <dbReference type="NCBI Taxonomy" id="797122"/>
    <lineage>
        <taxon>Eukaryota</taxon>
        <taxon>Metamonada</taxon>
        <taxon>Carpediemonas-like organisms</taxon>
        <taxon>Kipferlia</taxon>
    </lineage>
</organism>
<dbReference type="Proteomes" id="UP000265618">
    <property type="component" value="Unassembled WGS sequence"/>
</dbReference>
<protein>
    <submittedName>
        <fullName evidence="1">Uncharacterized protein</fullName>
    </submittedName>
</protein>
<sequence>DRLGRWITVCITAPVDKQLRKYAYVLTLAAALALLK</sequence>
<dbReference type="AlphaFoldDB" id="A0A9K3DCT7"/>
<dbReference type="EMBL" id="BDIP01007917">
    <property type="protein sequence ID" value="GIQ91549.1"/>
    <property type="molecule type" value="Genomic_DNA"/>
</dbReference>
<gene>
    <name evidence="1" type="ORF">KIPB_014857</name>
</gene>